<proteinExistence type="predicted"/>
<evidence type="ECO:0000259" key="11">
    <source>
        <dbReference type="PROSITE" id="PS50097"/>
    </source>
</evidence>
<keyword evidence="9" id="KW-0479">Metal-binding</keyword>
<sequence length="1153" mass="125781">MDDDQQFCLRWNNHQSTLISVFDTLLENETLVDCTLAAEGKFLKAHKVVLSACSPYFATLLQEQYDKHPIFILKDVKYQELRAMMDYMYRGEVNISQDQLTALLKAAESLQIKGLSDNRSGTGPAAAAAAQQQQQAPKPDTHHRVKLSAPYTLEQTKRARITTGGAAVGVGGMVDAGDVAGSREGSSSPSRRRRKVRRRSMENDLHDNSNSSVLAAVSNQSILQQTSAGLAASALVSTQLASVGGAASATAASATACGSSSGSGSQVTNQPLTSSSSSSSNVTKKTESAKLTSTAAAQGAQQQQQQQQQQTSSDAINTDNVQQQQQNQGAQGDAEEMDVASGGAASGAVAVHPGVVKQLTTLDKSNHKQKIKDNSITTEMVIEPKAEYDDDAHDENVEDLTLDEEDMTMEELDQAAGTSQGGEGSSQAYATWQHDRSQDELGLMAAQDAQQRDPQDAKQDKGEQTEGAHDEFELDDCLLESNDIVITQNKDGFVLHVKKLGNITAAKMGSTTDEQAAAVTVTGPAGQPTQTITELLSQAAHSSDVKPTLTTLTNTPIKLPSSECELINIKKIIPSSTTLATHGGSSSSSGGTTTTTIIHPHHIIQHVTQETQQQHQQQQQQHQQQQQQQQQQQHHHQQQQQQQQQLHIEEVPQSSHHQQQQQQQQQQQHHHQHQQQLHQGAQQVQSIITAHSGQTINLVGLRNVQIAEQKPNITSRIRYSRGKIIAPSVSNLQIVETHEAIPHQHHELADGTKYEISEIDLNNPNASAAIISDLVKYAEIDDIELPDGTKIGIGFAPSEITEHMQTTAGEAHITTIEHEPQELQVHQHDPQQQTHHIHASQLQTHHIHQATVVQQQQQEEDHQQQQEHQHHHIQLQADDDDGVETIIPEELAVHDSSKSYTILTTRPMKEESDAGGDPSGMTYELSLSDSSLGPCDDPESRYVCRHCGKKYRWKSTLRRHENVECGGKEPCHPCPYCTYKAKQRGNLGVHVRKHHPEKPQLESKRGHLSITRIAGLTWNEWNARLAITLAGADNGAGHPCPVCGRVYKLKSSLRNHQKWECGKEPQFQCPFCVYRAKQKMHIGRHMERMHKEKFKLEDDKSFISGIIGAGAGGAGGASALDTDTAVGSAAAAVAAAAAAAALANAPELHTPFT</sequence>
<dbReference type="Proteomes" id="UP000504633">
    <property type="component" value="Unplaced"/>
</dbReference>
<dbReference type="AlphaFoldDB" id="A0A6J1LXS0"/>
<feature type="compositionally biased region" description="Low complexity" evidence="10">
    <location>
        <begin position="612"/>
        <end position="645"/>
    </location>
</feature>
<dbReference type="GO" id="GO:0008406">
    <property type="term" value="P:gonad development"/>
    <property type="evidence" value="ECO:0007669"/>
    <property type="project" value="UniProtKB-ARBA"/>
</dbReference>
<dbReference type="InterPro" id="IPR000210">
    <property type="entry name" value="BTB/POZ_dom"/>
</dbReference>
<dbReference type="GO" id="GO:0005634">
    <property type="term" value="C:nucleus"/>
    <property type="evidence" value="ECO:0007669"/>
    <property type="project" value="UniProtKB-SubCell"/>
</dbReference>
<name>A0A6J1LXS0_DROHY</name>
<evidence type="ECO:0000313" key="13">
    <source>
        <dbReference type="Proteomes" id="UP000504633"/>
    </source>
</evidence>
<feature type="region of interest" description="Disordered" evidence="10">
    <location>
        <begin position="255"/>
        <end position="345"/>
    </location>
</feature>
<feature type="domain" description="C2H2-type" evidence="12">
    <location>
        <begin position="1038"/>
        <end position="1065"/>
    </location>
</feature>
<feature type="compositionally biased region" description="Low complexity" evidence="10">
    <location>
        <begin position="653"/>
        <end position="667"/>
    </location>
</feature>
<keyword evidence="9" id="KW-0862">Zinc</keyword>
<dbReference type="InterPro" id="IPR051095">
    <property type="entry name" value="Dros_DevTransReg"/>
</dbReference>
<evidence type="ECO:0000256" key="2">
    <source>
        <dbReference type="ARBA" id="ARBA00022473"/>
    </source>
</evidence>
<evidence type="ECO:0000313" key="14">
    <source>
        <dbReference type="RefSeq" id="XP_023170508.2"/>
    </source>
</evidence>
<keyword evidence="4" id="KW-0524">Neurogenesis</keyword>
<dbReference type="InterPro" id="IPR013087">
    <property type="entry name" value="Znf_C2H2_type"/>
</dbReference>
<evidence type="ECO:0000256" key="6">
    <source>
        <dbReference type="ARBA" id="ARBA00023163"/>
    </source>
</evidence>
<evidence type="ECO:0000256" key="3">
    <source>
        <dbReference type="ARBA" id="ARBA00022782"/>
    </source>
</evidence>
<feature type="region of interest" description="Disordered" evidence="10">
    <location>
        <begin position="446"/>
        <end position="469"/>
    </location>
</feature>
<dbReference type="InterPro" id="IPR036236">
    <property type="entry name" value="Znf_C2H2_sf"/>
</dbReference>
<feature type="domain" description="C2H2-type" evidence="12">
    <location>
        <begin position="972"/>
        <end position="999"/>
    </location>
</feature>
<dbReference type="Gene3D" id="3.30.160.60">
    <property type="entry name" value="Classic Zinc Finger"/>
    <property type="match status" value="2"/>
</dbReference>
<comment type="subcellular location">
    <subcellularLocation>
        <location evidence="1">Nucleus</location>
    </subcellularLocation>
</comment>
<dbReference type="GO" id="GO:0045467">
    <property type="term" value="P:R7 cell development"/>
    <property type="evidence" value="ECO:0007669"/>
    <property type="project" value="UniProtKB-ARBA"/>
</dbReference>
<feature type="domain" description="BTB" evidence="11">
    <location>
        <begin position="32"/>
        <end position="97"/>
    </location>
</feature>
<dbReference type="SUPFAM" id="SSF54695">
    <property type="entry name" value="POZ domain"/>
    <property type="match status" value="1"/>
</dbReference>
<dbReference type="GO" id="GO:0016199">
    <property type="term" value="P:axon midline choice point recognition"/>
    <property type="evidence" value="ECO:0007669"/>
    <property type="project" value="UniProtKB-ARBA"/>
</dbReference>
<evidence type="ECO:0000256" key="9">
    <source>
        <dbReference type="PROSITE-ProRule" id="PRU00042"/>
    </source>
</evidence>
<dbReference type="RefSeq" id="XP_023170508.2">
    <property type="nucleotide sequence ID" value="XM_023314740.2"/>
</dbReference>
<dbReference type="FunFam" id="3.30.710.10:FF:000091">
    <property type="entry name" value="Lola, isoform F"/>
    <property type="match status" value="1"/>
</dbReference>
<gene>
    <name evidence="14" type="primary">LOC111599070</name>
</gene>
<organism evidence="13 14">
    <name type="scientific">Drosophila hydei</name>
    <name type="common">Fruit fly</name>
    <dbReference type="NCBI Taxonomy" id="7224"/>
    <lineage>
        <taxon>Eukaryota</taxon>
        <taxon>Metazoa</taxon>
        <taxon>Ecdysozoa</taxon>
        <taxon>Arthropoda</taxon>
        <taxon>Hexapoda</taxon>
        <taxon>Insecta</taxon>
        <taxon>Pterygota</taxon>
        <taxon>Neoptera</taxon>
        <taxon>Endopterygota</taxon>
        <taxon>Diptera</taxon>
        <taxon>Brachycera</taxon>
        <taxon>Muscomorpha</taxon>
        <taxon>Ephydroidea</taxon>
        <taxon>Drosophilidae</taxon>
        <taxon>Drosophila</taxon>
    </lineage>
</organism>
<feature type="compositionally biased region" description="Basic and acidic residues" evidence="10">
    <location>
        <begin position="450"/>
        <end position="469"/>
    </location>
</feature>
<dbReference type="SMART" id="SM00225">
    <property type="entry name" value="BTB"/>
    <property type="match status" value="1"/>
</dbReference>
<accession>A0A6J1LXS0</accession>
<evidence type="ECO:0000256" key="10">
    <source>
        <dbReference type="SAM" id="MobiDB-lite"/>
    </source>
</evidence>
<comment type="function">
    <text evidence="8">Putative transcription factor required for axon growth and guidance in the central and peripheral nervous systems. Repels CNS axons away from the midline by promoting the expression of the midline repellent sli and its receptor robo.</text>
</comment>
<feature type="region of interest" description="Disordered" evidence="10">
    <location>
        <begin position="607"/>
        <end position="683"/>
    </location>
</feature>
<keyword evidence="3" id="KW-0221">Differentiation</keyword>
<dbReference type="GO" id="GO:0008270">
    <property type="term" value="F:zinc ion binding"/>
    <property type="evidence" value="ECO:0007669"/>
    <property type="project" value="UniProtKB-KW"/>
</dbReference>
<keyword evidence="6" id="KW-0804">Transcription</keyword>
<keyword evidence="2" id="KW-0217">Developmental protein</keyword>
<reference evidence="14" key="1">
    <citation type="submission" date="2025-08" db="UniProtKB">
        <authorList>
            <consortium name="RefSeq"/>
        </authorList>
    </citation>
    <scope>IDENTIFICATION</scope>
    <source>
        <strain evidence="14">15085-1641.00</strain>
        <tissue evidence="14">Whole body</tissue>
    </source>
</reference>
<feature type="region of interest" description="Disordered" evidence="10">
    <location>
        <begin position="851"/>
        <end position="874"/>
    </location>
</feature>
<dbReference type="GeneID" id="111599070"/>
<evidence type="ECO:0000259" key="12">
    <source>
        <dbReference type="PROSITE" id="PS50157"/>
    </source>
</evidence>
<dbReference type="SUPFAM" id="SSF57667">
    <property type="entry name" value="beta-beta-alpha zinc fingers"/>
    <property type="match status" value="2"/>
</dbReference>
<evidence type="ECO:0000256" key="5">
    <source>
        <dbReference type="ARBA" id="ARBA00023015"/>
    </source>
</evidence>
<feature type="compositionally biased region" description="Low complexity" evidence="10">
    <location>
        <begin position="295"/>
        <end position="310"/>
    </location>
</feature>
<dbReference type="GO" id="GO:0045476">
    <property type="term" value="P:nurse cell apoptotic process"/>
    <property type="evidence" value="ECO:0007669"/>
    <property type="project" value="UniProtKB-ARBA"/>
</dbReference>
<dbReference type="Pfam" id="PF00651">
    <property type="entry name" value="BTB"/>
    <property type="match status" value="1"/>
</dbReference>
<dbReference type="PANTHER" id="PTHR23110">
    <property type="entry name" value="BTB DOMAIN TRANSCRIPTION FACTOR"/>
    <property type="match status" value="1"/>
</dbReference>
<dbReference type="InterPro" id="IPR011333">
    <property type="entry name" value="SKP1/BTB/POZ_sf"/>
</dbReference>
<feature type="domain" description="C2H2-type" evidence="12">
    <location>
        <begin position="942"/>
        <end position="969"/>
    </location>
</feature>
<keyword evidence="9" id="KW-0863">Zinc-finger</keyword>
<feature type="region of interest" description="Disordered" evidence="10">
    <location>
        <begin position="115"/>
        <end position="149"/>
    </location>
</feature>
<dbReference type="GO" id="GO:0006357">
    <property type="term" value="P:regulation of transcription by RNA polymerase II"/>
    <property type="evidence" value="ECO:0007669"/>
    <property type="project" value="TreeGrafter"/>
</dbReference>
<dbReference type="PROSITE" id="PS50097">
    <property type="entry name" value="BTB"/>
    <property type="match status" value="1"/>
</dbReference>
<dbReference type="Gene3D" id="3.30.710.10">
    <property type="entry name" value="Potassium Channel Kv1.1, Chain A"/>
    <property type="match status" value="1"/>
</dbReference>
<feature type="compositionally biased region" description="Low complexity" evidence="10">
    <location>
        <begin position="255"/>
        <end position="265"/>
    </location>
</feature>
<dbReference type="PANTHER" id="PTHR23110:SF111">
    <property type="entry name" value="LONGITUDINALS LACKING PROTEIN, ISOFORMS F_I_K_T"/>
    <property type="match status" value="1"/>
</dbReference>
<feature type="compositionally biased region" description="Basic and acidic residues" evidence="10">
    <location>
        <begin position="859"/>
        <end position="868"/>
    </location>
</feature>
<feature type="compositionally biased region" description="Low complexity" evidence="10">
    <location>
        <begin position="125"/>
        <end position="136"/>
    </location>
</feature>
<dbReference type="GO" id="GO:0035167">
    <property type="term" value="P:larval lymph gland hemopoiesis"/>
    <property type="evidence" value="ECO:0007669"/>
    <property type="project" value="UniProtKB-ARBA"/>
</dbReference>
<dbReference type="GO" id="GO:0007464">
    <property type="term" value="P:R3/R4 cell fate commitment"/>
    <property type="evidence" value="ECO:0007669"/>
    <property type="project" value="UniProtKB-ARBA"/>
</dbReference>
<evidence type="ECO:0000256" key="1">
    <source>
        <dbReference type="ARBA" id="ARBA00004123"/>
    </source>
</evidence>
<evidence type="ECO:0000256" key="7">
    <source>
        <dbReference type="ARBA" id="ARBA00023242"/>
    </source>
</evidence>
<feature type="compositionally biased region" description="Low complexity" evidence="10">
    <location>
        <begin position="319"/>
        <end position="332"/>
    </location>
</feature>
<feature type="compositionally biased region" description="Low complexity" evidence="10">
    <location>
        <begin position="674"/>
        <end position="683"/>
    </location>
</feature>
<feature type="compositionally biased region" description="Low complexity" evidence="10">
    <location>
        <begin position="177"/>
        <end position="189"/>
    </location>
</feature>
<dbReference type="SMART" id="SM00355">
    <property type="entry name" value="ZnF_C2H2"/>
    <property type="match status" value="4"/>
</dbReference>
<keyword evidence="5" id="KW-0805">Transcription regulation</keyword>
<evidence type="ECO:0000256" key="4">
    <source>
        <dbReference type="ARBA" id="ARBA00022902"/>
    </source>
</evidence>
<dbReference type="GO" id="GO:0048813">
    <property type="term" value="P:dendrite morphogenesis"/>
    <property type="evidence" value="ECO:0007669"/>
    <property type="project" value="UniProtKB-ARBA"/>
</dbReference>
<dbReference type="Pfam" id="PF00096">
    <property type="entry name" value="zf-C2H2"/>
    <property type="match status" value="1"/>
</dbReference>
<dbReference type="CDD" id="cd18315">
    <property type="entry name" value="BTB_POZ_BAB-like"/>
    <property type="match status" value="1"/>
</dbReference>
<feature type="region of interest" description="Disordered" evidence="10">
    <location>
        <begin position="177"/>
        <end position="212"/>
    </location>
</feature>
<keyword evidence="13" id="KW-1185">Reference proteome</keyword>
<dbReference type="GO" id="GO:0007526">
    <property type="term" value="P:larval somatic muscle development"/>
    <property type="evidence" value="ECO:0007669"/>
    <property type="project" value="UniProtKB-ARBA"/>
</dbReference>
<dbReference type="PROSITE" id="PS50157">
    <property type="entry name" value="ZINC_FINGER_C2H2_2"/>
    <property type="match status" value="3"/>
</dbReference>
<evidence type="ECO:0000256" key="8">
    <source>
        <dbReference type="ARBA" id="ARBA00037382"/>
    </source>
</evidence>
<keyword evidence="7" id="KW-0539">Nucleus</keyword>
<protein>
    <submittedName>
        <fullName evidence="14">Longitudinals lacking protein, isoforms F/I/K/T isoform X18</fullName>
    </submittedName>
</protein>
<dbReference type="OrthoDB" id="407106at2759"/>